<name>A0A2M7ASI0_9BACT</name>
<protein>
    <submittedName>
        <fullName evidence="2">Uncharacterized protein</fullName>
    </submittedName>
</protein>
<evidence type="ECO:0000313" key="3">
    <source>
        <dbReference type="Proteomes" id="UP000231407"/>
    </source>
</evidence>
<keyword evidence="1" id="KW-0472">Membrane</keyword>
<dbReference type="AlphaFoldDB" id="A0A2M7ASI0"/>
<dbReference type="Pfam" id="PF18895">
    <property type="entry name" value="T4SS_pilin"/>
    <property type="match status" value="1"/>
</dbReference>
<comment type="caution">
    <text evidence="2">The sequence shown here is derived from an EMBL/GenBank/DDBJ whole genome shotgun (WGS) entry which is preliminary data.</text>
</comment>
<reference evidence="3" key="1">
    <citation type="submission" date="2017-09" db="EMBL/GenBank/DDBJ databases">
        <title>Depth-based differentiation of microbial function through sediment-hosted aquifers and enrichment of novel symbionts in the deep terrestrial subsurface.</title>
        <authorList>
            <person name="Probst A.J."/>
            <person name="Ladd B."/>
            <person name="Jarett J.K."/>
            <person name="Geller-Mcgrath D.E."/>
            <person name="Sieber C.M.K."/>
            <person name="Emerson J.B."/>
            <person name="Anantharaman K."/>
            <person name="Thomas B.C."/>
            <person name="Malmstrom R."/>
            <person name="Stieglmeier M."/>
            <person name="Klingl A."/>
            <person name="Woyke T."/>
            <person name="Ryan C.M."/>
            <person name="Banfield J.F."/>
        </authorList>
    </citation>
    <scope>NUCLEOTIDE SEQUENCE [LARGE SCALE GENOMIC DNA]</scope>
</reference>
<feature type="transmembrane region" description="Helical" evidence="1">
    <location>
        <begin position="64"/>
        <end position="84"/>
    </location>
</feature>
<keyword evidence="1" id="KW-0812">Transmembrane</keyword>
<keyword evidence="1" id="KW-1133">Transmembrane helix</keyword>
<evidence type="ECO:0000256" key="1">
    <source>
        <dbReference type="SAM" id="Phobius"/>
    </source>
</evidence>
<dbReference type="Proteomes" id="UP000231407">
    <property type="component" value="Unassembled WGS sequence"/>
</dbReference>
<gene>
    <name evidence="2" type="ORF">COS78_01615</name>
</gene>
<proteinExistence type="predicted"/>
<organism evidence="2 3">
    <name type="scientific">Candidatus Shapirobacteria bacterium CG06_land_8_20_14_3_00_40_12</name>
    <dbReference type="NCBI Taxonomy" id="1974881"/>
    <lineage>
        <taxon>Bacteria</taxon>
        <taxon>Candidatus Shapironibacteriota</taxon>
    </lineage>
</organism>
<sequence>MATILPPDPLATKFPSLGNLISQILPYVYVAAGLLLLVTLISGGVALMTAAGDAGKTKAGYGKITAGLIGFLIIFVSFFAVQIVEVLLGVKIL</sequence>
<feature type="transmembrane region" description="Helical" evidence="1">
    <location>
        <begin position="27"/>
        <end position="52"/>
    </location>
</feature>
<dbReference type="InterPro" id="IPR043993">
    <property type="entry name" value="T4SS_pilin"/>
</dbReference>
<dbReference type="EMBL" id="PEWA01000019">
    <property type="protein sequence ID" value="PIU73571.1"/>
    <property type="molecule type" value="Genomic_DNA"/>
</dbReference>
<evidence type="ECO:0000313" key="2">
    <source>
        <dbReference type="EMBL" id="PIU73571.1"/>
    </source>
</evidence>
<accession>A0A2M7ASI0</accession>